<comment type="subcellular location">
    <subcellularLocation>
        <location evidence="1">Cell envelope</location>
    </subcellularLocation>
</comment>
<dbReference type="Gene3D" id="2.40.30.170">
    <property type="match status" value="1"/>
</dbReference>
<evidence type="ECO:0000313" key="4">
    <source>
        <dbReference type="EMBL" id="VFB15336.1"/>
    </source>
</evidence>
<keyword evidence="4" id="KW-0449">Lipoprotein</keyword>
<dbReference type="PANTHER" id="PTHR32347:SF23">
    <property type="entry name" value="BLL5650 PROTEIN"/>
    <property type="match status" value="1"/>
</dbReference>
<name>A0A449I7D6_9BACE</name>
<evidence type="ECO:0000313" key="5">
    <source>
        <dbReference type="Proteomes" id="UP000396835"/>
    </source>
</evidence>
<reference evidence="4 5" key="1">
    <citation type="submission" date="2019-02" db="EMBL/GenBank/DDBJ databases">
        <authorList>
            <consortium name="Pathogen Informatics"/>
        </authorList>
    </citation>
    <scope>NUCLEOTIDE SEQUENCE [LARGE SCALE GENOMIC DNA]</scope>
    <source>
        <strain evidence="4 5">3012STDY7078512</strain>
    </source>
</reference>
<dbReference type="Gene3D" id="1.10.287.470">
    <property type="entry name" value="Helix hairpin bin"/>
    <property type="match status" value="1"/>
</dbReference>
<accession>A0A449I7D6</accession>
<dbReference type="Gene3D" id="2.40.50.100">
    <property type="match status" value="1"/>
</dbReference>
<gene>
    <name evidence="4" type="ORF">NCTC7812_02924</name>
</gene>
<dbReference type="SUPFAM" id="SSF111369">
    <property type="entry name" value="HlyD-like secretion proteins"/>
    <property type="match status" value="1"/>
</dbReference>
<dbReference type="AlphaFoldDB" id="A0A449I7D6"/>
<dbReference type="PANTHER" id="PTHR32347">
    <property type="entry name" value="EFFLUX SYSTEM COMPONENT YKNX-RELATED"/>
    <property type="match status" value="1"/>
</dbReference>
<feature type="coiled-coil region" evidence="3">
    <location>
        <begin position="95"/>
        <end position="136"/>
    </location>
</feature>
<dbReference type="Proteomes" id="UP000396835">
    <property type="component" value="Unassembled WGS sequence"/>
</dbReference>
<keyword evidence="2 3" id="KW-0175">Coiled coil</keyword>
<evidence type="ECO:0000256" key="1">
    <source>
        <dbReference type="ARBA" id="ARBA00004196"/>
    </source>
</evidence>
<organism evidence="4 5">
    <name type="scientific">Prevotella heparinolytica</name>
    <dbReference type="NCBI Taxonomy" id="28113"/>
    <lineage>
        <taxon>Bacteria</taxon>
        <taxon>Pseudomonadati</taxon>
        <taxon>Bacteroidota</taxon>
        <taxon>Bacteroidia</taxon>
        <taxon>Bacteroidales</taxon>
        <taxon>Bacteroidaceae</taxon>
        <taxon>Bacteroides</taxon>
    </lineage>
</organism>
<dbReference type="EMBL" id="CAACYH010000007">
    <property type="protein sequence ID" value="VFB15336.1"/>
    <property type="molecule type" value="Genomic_DNA"/>
</dbReference>
<proteinExistence type="predicted"/>
<dbReference type="GO" id="GO:0030313">
    <property type="term" value="C:cell envelope"/>
    <property type="evidence" value="ECO:0007669"/>
    <property type="project" value="UniProtKB-SubCell"/>
</dbReference>
<sequence length="317" mass="35663">MKKKIKRTQSSFAEHKNFRLEGKKIFVLASTTLMMAACGNSGKEFDATGTFEATETTVFAEQNGVLLNFSVSEGENIETGAEVGLIDTTQIWLKIQQLRATKEVYQSQKPDMEAQIATTRQQLTKAQQEQQRYKELVADGAAPSKLLDDAMSQVQVLRKQLIAQQSALATNIRSLDMQMAATDVQVELLYDQLRKCHVVTPTKGTVLEKYAERGEFVVIGKPLFKIADIQDMYMRAYITSVQLQNIKLGQKVKVFADYGNRQKKEYDGIILWISARSEFTPKTILTDDERADLVYAVKVAIKNDGFAKIGMYGEVKF</sequence>
<evidence type="ECO:0000256" key="2">
    <source>
        <dbReference type="ARBA" id="ARBA00023054"/>
    </source>
</evidence>
<dbReference type="InterPro" id="IPR050465">
    <property type="entry name" value="UPF0194_transport"/>
</dbReference>
<evidence type="ECO:0000256" key="3">
    <source>
        <dbReference type="SAM" id="Coils"/>
    </source>
</evidence>
<protein>
    <submittedName>
        <fullName evidence="4">Putative ABC transport system, lipoprotein</fullName>
    </submittedName>
</protein>